<evidence type="ECO:0000256" key="3">
    <source>
        <dbReference type="ARBA" id="ARBA00023163"/>
    </source>
</evidence>
<protein>
    <submittedName>
        <fullName evidence="5">GntR family transcriptional regulator</fullName>
    </submittedName>
</protein>
<name>A0ABQ4GZW2_9ACTN</name>
<dbReference type="CDD" id="cd07377">
    <property type="entry name" value="WHTH_GntR"/>
    <property type="match status" value="1"/>
</dbReference>
<accession>A0ABQ4GZW2</accession>
<gene>
    <name evidence="5" type="ORF">Msi02_77950</name>
</gene>
<dbReference type="SUPFAM" id="SSF46785">
    <property type="entry name" value="Winged helix' DNA-binding domain"/>
    <property type="match status" value="1"/>
</dbReference>
<organism evidence="5 6">
    <name type="scientific">Microbispora siamensis</name>
    <dbReference type="NCBI Taxonomy" id="564413"/>
    <lineage>
        <taxon>Bacteria</taxon>
        <taxon>Bacillati</taxon>
        <taxon>Actinomycetota</taxon>
        <taxon>Actinomycetes</taxon>
        <taxon>Streptosporangiales</taxon>
        <taxon>Streptosporangiaceae</taxon>
        <taxon>Microbispora</taxon>
    </lineage>
</organism>
<keyword evidence="2" id="KW-0238">DNA-binding</keyword>
<evidence type="ECO:0000256" key="1">
    <source>
        <dbReference type="ARBA" id="ARBA00023015"/>
    </source>
</evidence>
<comment type="caution">
    <text evidence="5">The sequence shown here is derived from an EMBL/GenBank/DDBJ whole genome shotgun (WGS) entry which is preliminary data.</text>
</comment>
<keyword evidence="1" id="KW-0805">Transcription regulation</keyword>
<proteinExistence type="predicted"/>
<evidence type="ECO:0000259" key="4">
    <source>
        <dbReference type="PROSITE" id="PS50949"/>
    </source>
</evidence>
<dbReference type="Proteomes" id="UP000660454">
    <property type="component" value="Unassembled WGS sequence"/>
</dbReference>
<sequence length="247" mass="27878">MPITQPLYARVADVLRRRIVTGELQPGDQVPTEREIRAEFQVSQPVARQALALLRSEGLVISQQGKGSFVRERKELFRNTGNRYSRKQKPNLQEANDGGWSADVTADYRQVQATQVIADRLQINLGDMVSEVVYRWFVEGECVQISTQWEPLALTRGTPIETPASGVVNAPDVIERFDSIGIYVDEVKEDIRTRMPTPDESHEMKIAPGVPVFEIERTHYAHVPVETANIVLRGDRFVISNIQEVPT</sequence>
<dbReference type="Gene3D" id="3.40.1410.10">
    <property type="entry name" value="Chorismate lyase-like"/>
    <property type="match status" value="1"/>
</dbReference>
<keyword evidence="3" id="KW-0804">Transcription</keyword>
<evidence type="ECO:0000256" key="2">
    <source>
        <dbReference type="ARBA" id="ARBA00023125"/>
    </source>
</evidence>
<dbReference type="EMBL" id="BOOF01000063">
    <property type="protein sequence ID" value="GIH66978.1"/>
    <property type="molecule type" value="Genomic_DNA"/>
</dbReference>
<dbReference type="PRINTS" id="PR00035">
    <property type="entry name" value="HTHGNTR"/>
</dbReference>
<dbReference type="InterPro" id="IPR000524">
    <property type="entry name" value="Tscrpt_reg_HTH_GntR"/>
</dbReference>
<dbReference type="InterPro" id="IPR028978">
    <property type="entry name" value="Chorismate_lyase_/UTRA_dom_sf"/>
</dbReference>
<dbReference type="SMART" id="SM00345">
    <property type="entry name" value="HTH_GNTR"/>
    <property type="match status" value="1"/>
</dbReference>
<dbReference type="InterPro" id="IPR011663">
    <property type="entry name" value="UTRA"/>
</dbReference>
<dbReference type="PANTHER" id="PTHR44846:SF17">
    <property type="entry name" value="GNTR-FAMILY TRANSCRIPTIONAL REGULATOR"/>
    <property type="match status" value="1"/>
</dbReference>
<dbReference type="PROSITE" id="PS50949">
    <property type="entry name" value="HTH_GNTR"/>
    <property type="match status" value="1"/>
</dbReference>
<dbReference type="SUPFAM" id="SSF64288">
    <property type="entry name" value="Chorismate lyase-like"/>
    <property type="match status" value="1"/>
</dbReference>
<evidence type="ECO:0000313" key="5">
    <source>
        <dbReference type="EMBL" id="GIH66978.1"/>
    </source>
</evidence>
<dbReference type="SMART" id="SM00866">
    <property type="entry name" value="UTRA"/>
    <property type="match status" value="1"/>
</dbReference>
<reference evidence="5 6" key="1">
    <citation type="submission" date="2021-01" db="EMBL/GenBank/DDBJ databases">
        <title>Whole genome shotgun sequence of Microbispora siamensis NBRC 104113.</title>
        <authorList>
            <person name="Komaki H."/>
            <person name="Tamura T."/>
        </authorList>
    </citation>
    <scope>NUCLEOTIDE SEQUENCE [LARGE SCALE GENOMIC DNA]</scope>
    <source>
        <strain evidence="5 6">NBRC 104113</strain>
    </source>
</reference>
<dbReference type="InterPro" id="IPR050679">
    <property type="entry name" value="Bact_HTH_transcr_reg"/>
</dbReference>
<dbReference type="RefSeq" id="WP_204052713.1">
    <property type="nucleotide sequence ID" value="NZ_BOOF01000063.1"/>
</dbReference>
<feature type="domain" description="HTH gntR-type" evidence="4">
    <location>
        <begin position="5"/>
        <end position="73"/>
    </location>
</feature>
<dbReference type="Pfam" id="PF07702">
    <property type="entry name" value="UTRA"/>
    <property type="match status" value="1"/>
</dbReference>
<dbReference type="InterPro" id="IPR036390">
    <property type="entry name" value="WH_DNA-bd_sf"/>
</dbReference>
<dbReference type="InterPro" id="IPR036388">
    <property type="entry name" value="WH-like_DNA-bd_sf"/>
</dbReference>
<dbReference type="Gene3D" id="1.10.10.10">
    <property type="entry name" value="Winged helix-like DNA-binding domain superfamily/Winged helix DNA-binding domain"/>
    <property type="match status" value="1"/>
</dbReference>
<keyword evidence="6" id="KW-1185">Reference proteome</keyword>
<dbReference type="PANTHER" id="PTHR44846">
    <property type="entry name" value="MANNOSYL-D-GLYCERATE TRANSPORT/METABOLISM SYSTEM REPRESSOR MNGR-RELATED"/>
    <property type="match status" value="1"/>
</dbReference>
<evidence type="ECO:0000313" key="6">
    <source>
        <dbReference type="Proteomes" id="UP000660454"/>
    </source>
</evidence>
<dbReference type="Pfam" id="PF00392">
    <property type="entry name" value="GntR"/>
    <property type="match status" value="1"/>
</dbReference>